<feature type="compositionally biased region" description="Basic and acidic residues" evidence="5">
    <location>
        <begin position="579"/>
        <end position="589"/>
    </location>
</feature>
<dbReference type="PATRIC" id="fig|1276246.3.peg.991"/>
<dbReference type="InterPro" id="IPR013525">
    <property type="entry name" value="ABC2_TM"/>
</dbReference>
<proteinExistence type="predicted"/>
<dbReference type="GO" id="GO:0016020">
    <property type="term" value="C:membrane"/>
    <property type="evidence" value="ECO:0007669"/>
    <property type="project" value="UniProtKB-SubCell"/>
</dbReference>
<name>W6A8W7_9MOLU</name>
<evidence type="ECO:0000256" key="3">
    <source>
        <dbReference type="ARBA" id="ARBA00022989"/>
    </source>
</evidence>
<keyword evidence="2 6" id="KW-0812">Transmembrane</keyword>
<dbReference type="RefSeq" id="WP_025363557.1">
    <property type="nucleotide sequence ID" value="NZ_CP006681.1"/>
</dbReference>
<feature type="transmembrane region" description="Helical" evidence="6">
    <location>
        <begin position="374"/>
        <end position="395"/>
    </location>
</feature>
<evidence type="ECO:0000256" key="1">
    <source>
        <dbReference type="ARBA" id="ARBA00004141"/>
    </source>
</evidence>
<keyword evidence="4 6" id="KW-0472">Membrane</keyword>
<feature type="domain" description="ABC-2 type transporter transmembrane" evidence="7">
    <location>
        <begin position="26"/>
        <end position="485"/>
    </location>
</feature>
<dbReference type="Pfam" id="PF12698">
    <property type="entry name" value="ABC2_membrane_3"/>
    <property type="match status" value="1"/>
</dbReference>
<protein>
    <submittedName>
        <fullName evidence="8">Putative ABC transporter</fullName>
    </submittedName>
</protein>
<evidence type="ECO:0000313" key="8">
    <source>
        <dbReference type="EMBL" id="AHI53335.1"/>
    </source>
</evidence>
<feature type="transmembrane region" description="Helical" evidence="6">
    <location>
        <begin position="23"/>
        <end position="45"/>
    </location>
</feature>
<evidence type="ECO:0000256" key="2">
    <source>
        <dbReference type="ARBA" id="ARBA00022692"/>
    </source>
</evidence>
<feature type="region of interest" description="Disordered" evidence="5">
    <location>
        <begin position="569"/>
        <end position="589"/>
    </location>
</feature>
<reference evidence="8 9" key="1">
    <citation type="journal article" date="2014" name="Genome Biol. Evol.">
        <title>Molecular evolution of the substrate utilization strategies and putative virulence factors in mosquito-associated Spiroplasma species.</title>
        <authorList>
            <person name="Chang T.H."/>
            <person name="Lo W.S."/>
            <person name="Ku C."/>
            <person name="Chen L.L."/>
            <person name="Kuo C.H."/>
        </authorList>
    </citation>
    <scope>NUCLEOTIDE SEQUENCE [LARGE SCALE GENOMIC DNA]</scope>
    <source>
        <strain evidence="8">AES-1</strain>
    </source>
</reference>
<accession>W6A8W7</accession>
<keyword evidence="9" id="KW-1185">Reference proteome</keyword>
<dbReference type="PANTHER" id="PTHR43077">
    <property type="entry name" value="TRANSPORT PERMEASE YVFS-RELATED"/>
    <property type="match status" value="1"/>
</dbReference>
<sequence length="589" mass="67655">MKKIFKGFVNEFQARVCSSWKRLIKFIAILFVPILYAVTCILAFWNPVDNLGKAPVAILNGEQKVWVYKSVGIDLEGCDNTKNQSTNKLIEPFALGVVLNEDGSIYHNDTAPEIKKGECVYTNTGNYRYDGNLEIDSITQFSLFEDLILPYLTPNNPDEQDLEKTKYSSPMIEDIQFTNIKYIGPSSATKEFKNKKDYIQLYIPDNFSANLIGKIGLILRNKDPNTIEDLEMQFWTTFERNFVFGYYLSTAAKMKDAIIIQGLYKIIGDHAPEEIIEILNLNLVNFELQGLANGLYGIGLGQFFIAIGLYVGTLMQTFIYDRAKRTKDLNSAQYFFSKTLLMYFTGMIQVTLLVLVLALTGFNSIGFAGMFSLWLWLLFVDFIFVLIIQTLWFSFKDETVGKFLIVIYMVLNLAAGWGTFPSFMQFDFFYGASFITIFTYAIHAMGSIIYGIGSLGFNTADSLYILQQAGILLIFIGVFITIALFVARKRMKEMYFGTSNPKYVSEALLQLGLNEQLNSFRTQKTNQKYKYHWKNMKQFEFNQSIKNQVNQNHPFEGQFKWFKQKEHDPIMKPNESDEDIMKRNDDISV</sequence>
<feature type="transmembrane region" description="Helical" evidence="6">
    <location>
        <begin position="432"/>
        <end position="453"/>
    </location>
</feature>
<evidence type="ECO:0000256" key="5">
    <source>
        <dbReference type="SAM" id="MobiDB-lite"/>
    </source>
</evidence>
<evidence type="ECO:0000313" key="9">
    <source>
        <dbReference type="Proteomes" id="UP000019267"/>
    </source>
</evidence>
<dbReference type="EMBL" id="CP006681">
    <property type="protein sequence ID" value="AHI53335.1"/>
    <property type="molecule type" value="Genomic_DNA"/>
</dbReference>
<dbReference type="PANTHER" id="PTHR43077:SF5">
    <property type="entry name" value="PHAGE INFECTION PROTEIN"/>
    <property type="match status" value="1"/>
</dbReference>
<dbReference type="Proteomes" id="UP000019267">
    <property type="component" value="Chromosome"/>
</dbReference>
<dbReference type="GO" id="GO:0140359">
    <property type="term" value="F:ABC-type transporter activity"/>
    <property type="evidence" value="ECO:0007669"/>
    <property type="project" value="InterPro"/>
</dbReference>
<dbReference type="KEGG" id="scq:SCULI_v1c09950"/>
<keyword evidence="3 6" id="KW-1133">Transmembrane helix</keyword>
<dbReference type="HOGENOM" id="CLU_016201_0_0_14"/>
<dbReference type="InterPro" id="IPR051328">
    <property type="entry name" value="T7SS_ABC-Transporter"/>
</dbReference>
<evidence type="ECO:0000256" key="6">
    <source>
        <dbReference type="SAM" id="Phobius"/>
    </source>
</evidence>
<gene>
    <name evidence="8" type="ORF">SCULI_v1c09950</name>
</gene>
<feature type="transmembrane region" description="Helical" evidence="6">
    <location>
        <begin position="401"/>
        <end position="420"/>
    </location>
</feature>
<evidence type="ECO:0000259" key="7">
    <source>
        <dbReference type="Pfam" id="PF12698"/>
    </source>
</evidence>
<feature type="transmembrane region" description="Helical" evidence="6">
    <location>
        <begin position="340"/>
        <end position="362"/>
    </location>
</feature>
<feature type="transmembrane region" description="Helical" evidence="6">
    <location>
        <begin position="465"/>
        <end position="487"/>
    </location>
</feature>
<dbReference type="AlphaFoldDB" id="W6A8W7"/>
<dbReference type="OrthoDB" id="391536at2"/>
<evidence type="ECO:0000256" key="4">
    <source>
        <dbReference type="ARBA" id="ARBA00023136"/>
    </source>
</evidence>
<comment type="subcellular location">
    <subcellularLocation>
        <location evidence="1">Membrane</location>
        <topology evidence="1">Multi-pass membrane protein</topology>
    </subcellularLocation>
</comment>
<organism evidence="8 9">
    <name type="scientific">Spiroplasma culicicola AES-1</name>
    <dbReference type="NCBI Taxonomy" id="1276246"/>
    <lineage>
        <taxon>Bacteria</taxon>
        <taxon>Bacillati</taxon>
        <taxon>Mycoplasmatota</taxon>
        <taxon>Mollicutes</taxon>
        <taxon>Entomoplasmatales</taxon>
        <taxon>Spiroplasmataceae</taxon>
        <taxon>Spiroplasma</taxon>
    </lineage>
</organism>
<dbReference type="STRING" id="1276246.SCULI_v1c09950"/>
<feature type="transmembrane region" description="Helical" evidence="6">
    <location>
        <begin position="295"/>
        <end position="320"/>
    </location>
</feature>
<dbReference type="eggNOG" id="COG1511">
    <property type="taxonomic scope" value="Bacteria"/>
</dbReference>